<dbReference type="InterPro" id="IPR015915">
    <property type="entry name" value="Kelch-typ_b-propeller"/>
</dbReference>
<name>B3RZE0_TRIAD</name>
<dbReference type="GO" id="GO:1990756">
    <property type="term" value="F:ubiquitin-like ligase-substrate adaptor activity"/>
    <property type="evidence" value="ECO:0000318"/>
    <property type="project" value="GO_Central"/>
</dbReference>
<dbReference type="HOGENOM" id="CLU_748701_0_0_1"/>
<dbReference type="PANTHER" id="PTHR46432">
    <property type="entry name" value="F-BOX ONLY PROTEIN 42"/>
    <property type="match status" value="1"/>
</dbReference>
<organism evidence="1 2">
    <name type="scientific">Trichoplax adhaerens</name>
    <name type="common">Trichoplax reptans</name>
    <dbReference type="NCBI Taxonomy" id="10228"/>
    <lineage>
        <taxon>Eukaryota</taxon>
        <taxon>Metazoa</taxon>
        <taxon>Placozoa</taxon>
        <taxon>Uniplacotomia</taxon>
        <taxon>Trichoplacea</taxon>
        <taxon>Trichoplacidae</taxon>
        <taxon>Trichoplax</taxon>
    </lineage>
</organism>
<evidence type="ECO:0000313" key="1">
    <source>
        <dbReference type="EMBL" id="EDV23827.1"/>
    </source>
</evidence>
<dbReference type="GO" id="GO:0019005">
    <property type="term" value="C:SCF ubiquitin ligase complex"/>
    <property type="evidence" value="ECO:0000318"/>
    <property type="project" value="GO_Central"/>
</dbReference>
<dbReference type="SUPFAM" id="SSF117281">
    <property type="entry name" value="Kelch motif"/>
    <property type="match status" value="1"/>
</dbReference>
<keyword evidence="2" id="KW-1185">Reference proteome</keyword>
<dbReference type="eggNOG" id="KOG0379">
    <property type="taxonomic scope" value="Eukaryota"/>
</dbReference>
<dbReference type="OrthoDB" id="9973021at2759"/>
<protein>
    <submittedName>
        <fullName evidence="1">Uncharacterized protein</fullName>
    </submittedName>
</protein>
<evidence type="ECO:0000313" key="2">
    <source>
        <dbReference type="Proteomes" id="UP000009022"/>
    </source>
</evidence>
<dbReference type="KEGG" id="tad:TRIADDRAFT_57417"/>
<sequence>MALIDHNVPVYYTYKPLDSQRRSWQRPPSNIVRLTNTVRNRYKDSACYYKDSVYIFGGISMSDQTAFNDLHRFDLRNRCWSNSTLITKGTKPLPRGSASMVRHDYRLILFGGYCPSTHHLAHNDFSELYRFYNDLFVYDPLTSTWTEIKITPCNIPQERASHSAVVIGHSMIIFGGISKRTSFNDVWILDLRTFTWQQLKIDGITPCPRGGHSQIVVDEKRIAIIGGQKRLGEHFESLTDIWLLDIVQQRWQKIKVINENWMAPDIWYHPAVKINNIVVIFSNLISTLSAGVNAVNNTFNFDVTLNSISNLHMFILDFSNLQNEKVTFEVTWRQPIALPVTSNKAHCSVLCRSEIFLFSSSNEETLYIIS</sequence>
<dbReference type="CTD" id="6754924"/>
<dbReference type="STRING" id="10228.B3RZE0"/>
<dbReference type="PANTHER" id="PTHR46432:SF1">
    <property type="entry name" value="F-BOX ONLY PROTEIN 42"/>
    <property type="match status" value="1"/>
</dbReference>
<dbReference type="GeneID" id="6754924"/>
<dbReference type="Pfam" id="PF13415">
    <property type="entry name" value="Beta-prop_FBX42"/>
    <property type="match status" value="1"/>
</dbReference>
<proteinExistence type="predicted"/>
<dbReference type="PhylomeDB" id="B3RZE0"/>
<dbReference type="InParanoid" id="B3RZE0"/>
<dbReference type="OMA" id="INENWMA"/>
<dbReference type="AlphaFoldDB" id="B3RZE0"/>
<accession>B3RZE0</accession>
<dbReference type="EMBL" id="DS985246">
    <property type="protein sequence ID" value="EDV23827.1"/>
    <property type="molecule type" value="Genomic_DNA"/>
</dbReference>
<dbReference type="InterPro" id="IPR052821">
    <property type="entry name" value="F-box_only_SRC"/>
</dbReference>
<dbReference type="Gene3D" id="2.120.10.80">
    <property type="entry name" value="Kelch-type beta propeller"/>
    <property type="match status" value="1"/>
</dbReference>
<reference evidence="1 2" key="1">
    <citation type="journal article" date="2008" name="Nature">
        <title>The Trichoplax genome and the nature of placozoans.</title>
        <authorList>
            <person name="Srivastava M."/>
            <person name="Begovic E."/>
            <person name="Chapman J."/>
            <person name="Putnam N.H."/>
            <person name="Hellsten U."/>
            <person name="Kawashima T."/>
            <person name="Kuo A."/>
            <person name="Mitros T."/>
            <person name="Salamov A."/>
            <person name="Carpenter M.L."/>
            <person name="Signorovitch A.Y."/>
            <person name="Moreno M.A."/>
            <person name="Kamm K."/>
            <person name="Grimwood J."/>
            <person name="Schmutz J."/>
            <person name="Shapiro H."/>
            <person name="Grigoriev I.V."/>
            <person name="Buss L.W."/>
            <person name="Schierwater B."/>
            <person name="Dellaporta S.L."/>
            <person name="Rokhsar D.S."/>
        </authorList>
    </citation>
    <scope>NUCLEOTIDE SEQUENCE [LARGE SCALE GENOMIC DNA]</scope>
    <source>
        <strain evidence="1 2">Grell-BS-1999</strain>
    </source>
</reference>
<gene>
    <name evidence="1" type="ORF">TRIADDRAFT_57417</name>
</gene>
<dbReference type="RefSeq" id="XP_002113353.1">
    <property type="nucleotide sequence ID" value="XM_002113317.1"/>
</dbReference>
<dbReference type="Proteomes" id="UP000009022">
    <property type="component" value="Unassembled WGS sequence"/>
</dbReference>